<dbReference type="Pfam" id="PF00005">
    <property type="entry name" value="ABC_tran"/>
    <property type="match status" value="1"/>
</dbReference>
<evidence type="ECO:0000313" key="10">
    <source>
        <dbReference type="EMBL" id="UUX34242.1"/>
    </source>
</evidence>
<keyword evidence="4 10" id="KW-0067">ATP-binding</keyword>
<evidence type="ECO:0000313" key="11">
    <source>
        <dbReference type="Proteomes" id="UP001315967"/>
    </source>
</evidence>
<dbReference type="CDD" id="cd18547">
    <property type="entry name" value="ABC_6TM_Tm288_like"/>
    <property type="match status" value="1"/>
</dbReference>
<protein>
    <submittedName>
        <fullName evidence="10">ABC transporter ATP-binding protein/permease</fullName>
    </submittedName>
</protein>
<dbReference type="InterPro" id="IPR039421">
    <property type="entry name" value="Type_1_exporter"/>
</dbReference>
<dbReference type="SUPFAM" id="SSF90123">
    <property type="entry name" value="ABC transporter transmembrane region"/>
    <property type="match status" value="1"/>
</dbReference>
<evidence type="ECO:0000256" key="6">
    <source>
        <dbReference type="ARBA" id="ARBA00023136"/>
    </source>
</evidence>
<feature type="domain" description="ABC transporter" evidence="8">
    <location>
        <begin position="366"/>
        <end position="601"/>
    </location>
</feature>
<dbReference type="RefSeq" id="WP_313793745.1">
    <property type="nucleotide sequence ID" value="NZ_CP102453.1"/>
</dbReference>
<evidence type="ECO:0000256" key="7">
    <source>
        <dbReference type="SAM" id="Phobius"/>
    </source>
</evidence>
<evidence type="ECO:0000256" key="5">
    <source>
        <dbReference type="ARBA" id="ARBA00022989"/>
    </source>
</evidence>
<dbReference type="GO" id="GO:0005524">
    <property type="term" value="F:ATP binding"/>
    <property type="evidence" value="ECO:0007669"/>
    <property type="project" value="UniProtKB-KW"/>
</dbReference>
<dbReference type="Gene3D" id="3.40.50.300">
    <property type="entry name" value="P-loop containing nucleotide triphosphate hydrolases"/>
    <property type="match status" value="1"/>
</dbReference>
<dbReference type="Gene3D" id="1.20.1560.10">
    <property type="entry name" value="ABC transporter type 1, transmembrane domain"/>
    <property type="match status" value="1"/>
</dbReference>
<dbReference type="Proteomes" id="UP001315967">
    <property type="component" value="Chromosome"/>
</dbReference>
<dbReference type="EMBL" id="CP102453">
    <property type="protein sequence ID" value="UUX34242.1"/>
    <property type="molecule type" value="Genomic_DNA"/>
</dbReference>
<keyword evidence="5 7" id="KW-1133">Transmembrane helix</keyword>
<dbReference type="InterPro" id="IPR003593">
    <property type="entry name" value="AAA+_ATPase"/>
</dbReference>
<dbReference type="InterPro" id="IPR017871">
    <property type="entry name" value="ABC_transporter-like_CS"/>
</dbReference>
<name>A0ABY5P691_9LACT</name>
<dbReference type="PANTHER" id="PTHR24221">
    <property type="entry name" value="ATP-BINDING CASSETTE SUB-FAMILY B"/>
    <property type="match status" value="1"/>
</dbReference>
<dbReference type="PANTHER" id="PTHR24221:SF499">
    <property type="entry name" value="FATTY ACID ABC TRANSPORTER ATP-BINDING_PERMEASE PROTEIN"/>
    <property type="match status" value="1"/>
</dbReference>
<evidence type="ECO:0000259" key="8">
    <source>
        <dbReference type="PROSITE" id="PS50893"/>
    </source>
</evidence>
<keyword evidence="6 7" id="KW-0472">Membrane</keyword>
<feature type="domain" description="ABC transmembrane type-1" evidence="9">
    <location>
        <begin position="37"/>
        <end position="333"/>
    </location>
</feature>
<gene>
    <name evidence="10" type="ORF">NRE15_00810</name>
</gene>
<accession>A0ABY5P691</accession>
<dbReference type="PROSITE" id="PS00211">
    <property type="entry name" value="ABC_TRANSPORTER_1"/>
    <property type="match status" value="1"/>
</dbReference>
<evidence type="ECO:0000256" key="1">
    <source>
        <dbReference type="ARBA" id="ARBA00004651"/>
    </source>
</evidence>
<comment type="subcellular location">
    <subcellularLocation>
        <location evidence="1">Cell membrane</location>
        <topology evidence="1">Multi-pass membrane protein</topology>
    </subcellularLocation>
</comment>
<evidence type="ECO:0000259" key="9">
    <source>
        <dbReference type="PROSITE" id="PS50929"/>
    </source>
</evidence>
<dbReference type="InterPro" id="IPR036640">
    <property type="entry name" value="ABC1_TM_sf"/>
</dbReference>
<dbReference type="InterPro" id="IPR011527">
    <property type="entry name" value="ABC1_TM_dom"/>
</dbReference>
<dbReference type="PROSITE" id="PS50929">
    <property type="entry name" value="ABC_TM1F"/>
    <property type="match status" value="1"/>
</dbReference>
<dbReference type="InterPro" id="IPR003439">
    <property type="entry name" value="ABC_transporter-like_ATP-bd"/>
</dbReference>
<sequence>MAENQQTSSPRRAKPRNFWKTIRRLVKYMSSLAWWMLLVIILASVSAVLRAQLPRIMGDITSIIFDGVSQGWQGNGDGYYPIDFEAVTRTVLILASYYVAASIFRYFQQFITARISQHTVYRLRRDIKAKMGRLPISYFDSNSYGDILSRAINDMDQVAGSLGQSLTQLTTSTVSIIAIFFTMLYLSGSLAFIVLLMVPLNIIVIRWAAPKAQNQFNIRQQNLGKLNDFIEEKYSGQTVVKIYNQEKFEAGEFSKRSEELNEASWKAEYYSGLMNPLVGTVKDMIYALIALFGGLGIINGTTDIGVVQSFLQYTNQFSMPFRELANLANTIQMTVAATERVFEVLDEKEMENPSGLPDKEDSPYKVEFEHVQFGYSKDKLLMTDFNLQVKEGEMIAIVGPTGAGKTTLINLLERFYDVSGGAIRYEGRDIRNMSRESLRSKFSMVLQDTWLFNGTIWENLKYGAQANISDEDILKAAKAAHVDDFVRSLPEGYQTMLTEDGTNLSQGQRQLITIARAFLQDPDVLILDEATSSVDTRTEVLIQRAMNRLLEGRTSFVVAHRLSTIRDASNIVVMNHGDVIESGNHDALMEQDGFYAQLYNAQFA</sequence>
<feature type="transmembrane region" description="Helical" evidence="7">
    <location>
        <begin position="86"/>
        <end position="107"/>
    </location>
</feature>
<dbReference type="Pfam" id="PF00664">
    <property type="entry name" value="ABC_membrane"/>
    <property type="match status" value="1"/>
</dbReference>
<proteinExistence type="predicted"/>
<keyword evidence="11" id="KW-1185">Reference proteome</keyword>
<evidence type="ECO:0000256" key="3">
    <source>
        <dbReference type="ARBA" id="ARBA00022741"/>
    </source>
</evidence>
<dbReference type="CDD" id="cd03254">
    <property type="entry name" value="ABCC_Glucan_exporter_like"/>
    <property type="match status" value="1"/>
</dbReference>
<dbReference type="InterPro" id="IPR027417">
    <property type="entry name" value="P-loop_NTPase"/>
</dbReference>
<keyword evidence="2 7" id="KW-0812">Transmembrane</keyword>
<evidence type="ECO:0000256" key="2">
    <source>
        <dbReference type="ARBA" id="ARBA00022692"/>
    </source>
</evidence>
<evidence type="ECO:0000256" key="4">
    <source>
        <dbReference type="ARBA" id="ARBA00022840"/>
    </source>
</evidence>
<dbReference type="SUPFAM" id="SSF52540">
    <property type="entry name" value="P-loop containing nucleoside triphosphate hydrolases"/>
    <property type="match status" value="1"/>
</dbReference>
<dbReference type="PROSITE" id="PS50893">
    <property type="entry name" value="ABC_TRANSPORTER_2"/>
    <property type="match status" value="1"/>
</dbReference>
<dbReference type="SMART" id="SM00382">
    <property type="entry name" value="AAA"/>
    <property type="match status" value="1"/>
</dbReference>
<organism evidence="10 11">
    <name type="scientific">Fundicoccus culcitae</name>
    <dbReference type="NCBI Taxonomy" id="2969821"/>
    <lineage>
        <taxon>Bacteria</taxon>
        <taxon>Bacillati</taxon>
        <taxon>Bacillota</taxon>
        <taxon>Bacilli</taxon>
        <taxon>Lactobacillales</taxon>
        <taxon>Aerococcaceae</taxon>
        <taxon>Fundicoccus</taxon>
    </lineage>
</organism>
<reference evidence="10 11" key="1">
    <citation type="submission" date="2022-08" db="EMBL/GenBank/DDBJ databases">
        <title>Aerococcaceae sp. nov isolated from spoiled eye mask.</title>
        <authorList>
            <person name="Zhou G."/>
            <person name="Xie X.-B."/>
            <person name="Shi Q.-S."/>
            <person name="Wang Y.-S."/>
            <person name="Wen X."/>
            <person name="Peng H."/>
            <person name="Yang X.-J."/>
            <person name="Tao H.-B."/>
            <person name="Huang X.-M."/>
        </authorList>
    </citation>
    <scope>NUCLEOTIDE SEQUENCE [LARGE SCALE GENOMIC DNA]</scope>
    <source>
        <strain evidence="11">DM20194951</strain>
    </source>
</reference>
<keyword evidence="3" id="KW-0547">Nucleotide-binding</keyword>